<dbReference type="EMBL" id="BMIJ01000001">
    <property type="protein sequence ID" value="GGB81088.1"/>
    <property type="molecule type" value="Genomic_DNA"/>
</dbReference>
<sequence length="440" mass="49365">MTDSHQDQPTSRRIRIDVPALTRVEGEGSLKLAIDGNQIKQLQLSIFEPPRYFEKFLEGREYQEVPDIVARICGICPVAYQMTAVQALEQAFGHTPSSWVARMRRLFYCGEWLQSHALHIHLLALPDYLGFDSAIGMAAKHPEAVQRGLALQALGNSIIRLFGGRSVHPVGACVGGFHHAPAPAEISTLHTRLQEAQEYAAELTRWCALLPLPEDEDDFISVALRADTEYPFYRGALVSSDGLAIDAAQWDSHFREEHTPHSTALWSLYAGKPYLVGPLARLNLNLDRLPKRIRTNLESTGIGFPSRNMFHSMLARAVEIELAIHDALELTSTYEPTAHPFDPVTPRAGIGFGATEAPRGLLWHRYETDTEGLIKSARIVPPTSQNQARIEQDLQRSLQSFGLDHSDEELRLHCEKVIRNYDPCISCATHFLTLDLERRR</sequence>
<dbReference type="SUPFAM" id="SSF56762">
    <property type="entry name" value="HydB/Nqo4-like"/>
    <property type="match status" value="1"/>
</dbReference>
<dbReference type="InterPro" id="IPR029014">
    <property type="entry name" value="NiFe-Hase_large"/>
</dbReference>
<keyword evidence="1" id="KW-0560">Oxidoreductase</keyword>
<dbReference type="PANTHER" id="PTHR43600:SF4">
    <property type="entry name" value="CYTOSOLIC NIFE-HYDROGENASE, ALPHA SUBUNIT"/>
    <property type="match status" value="1"/>
</dbReference>
<evidence type="ECO:0000313" key="3">
    <source>
        <dbReference type="Proteomes" id="UP000629025"/>
    </source>
</evidence>
<dbReference type="InterPro" id="IPR018194">
    <property type="entry name" value="Ni-dep_hyd_lsu_Ni_BS"/>
</dbReference>
<gene>
    <name evidence="2" type="primary">hydA</name>
    <name evidence="2" type="ORF">GCM10011352_03510</name>
</gene>
<evidence type="ECO:0000313" key="2">
    <source>
        <dbReference type="EMBL" id="GGB81088.1"/>
    </source>
</evidence>
<comment type="caution">
    <text evidence="2">The sequence shown here is derived from an EMBL/GenBank/DDBJ whole genome shotgun (WGS) entry which is preliminary data.</text>
</comment>
<dbReference type="Gene3D" id="1.10.645.10">
    <property type="entry name" value="Cytochrome-c3 Hydrogenase, chain B"/>
    <property type="match status" value="1"/>
</dbReference>
<dbReference type="InterPro" id="IPR001501">
    <property type="entry name" value="Ni-dep_hyd_lsu"/>
</dbReference>
<dbReference type="Proteomes" id="UP000629025">
    <property type="component" value="Unassembled WGS sequence"/>
</dbReference>
<dbReference type="PROSITE" id="PS00508">
    <property type="entry name" value="NI_HGENASE_L_2"/>
    <property type="match status" value="1"/>
</dbReference>
<accession>A0ABQ1K1R4</accession>
<dbReference type="PANTHER" id="PTHR43600">
    <property type="entry name" value="COENZYME F420 HYDROGENASE, SUBUNIT ALPHA"/>
    <property type="match status" value="1"/>
</dbReference>
<reference evidence="3" key="1">
    <citation type="journal article" date="2019" name="Int. J. Syst. Evol. Microbiol.">
        <title>The Global Catalogue of Microorganisms (GCM) 10K type strain sequencing project: providing services to taxonomists for standard genome sequencing and annotation.</title>
        <authorList>
            <consortium name="The Broad Institute Genomics Platform"/>
            <consortium name="The Broad Institute Genome Sequencing Center for Infectious Disease"/>
            <person name="Wu L."/>
            <person name="Ma J."/>
        </authorList>
    </citation>
    <scope>NUCLEOTIDE SEQUENCE [LARGE SCALE GENOMIC DNA]</scope>
    <source>
        <strain evidence="3">CGMCC 1.15341</strain>
    </source>
</reference>
<keyword evidence="3" id="KW-1185">Reference proteome</keyword>
<proteinExistence type="predicted"/>
<dbReference type="RefSeq" id="WP_188745382.1">
    <property type="nucleotide sequence ID" value="NZ_BMIJ01000001.1"/>
</dbReference>
<name>A0ABQ1K1R4_9GAMM</name>
<evidence type="ECO:0000256" key="1">
    <source>
        <dbReference type="ARBA" id="ARBA00023002"/>
    </source>
</evidence>
<dbReference type="Pfam" id="PF00374">
    <property type="entry name" value="NiFeSe_Hases"/>
    <property type="match status" value="2"/>
</dbReference>
<protein>
    <submittedName>
        <fullName evidence="2">Ni/Fe hydrogenase subunit alpha</fullName>
    </submittedName>
</protein>
<organism evidence="2 3">
    <name type="scientific">Marinobacterium zhoushanense</name>
    <dbReference type="NCBI Taxonomy" id="1679163"/>
    <lineage>
        <taxon>Bacteria</taxon>
        <taxon>Pseudomonadati</taxon>
        <taxon>Pseudomonadota</taxon>
        <taxon>Gammaproteobacteria</taxon>
        <taxon>Oceanospirillales</taxon>
        <taxon>Oceanospirillaceae</taxon>
        <taxon>Marinobacterium</taxon>
    </lineage>
</organism>